<keyword evidence="1" id="KW-1133">Transmembrane helix</keyword>
<keyword evidence="3" id="KW-1185">Reference proteome</keyword>
<feature type="transmembrane region" description="Helical" evidence="1">
    <location>
        <begin position="42"/>
        <end position="60"/>
    </location>
</feature>
<feature type="transmembrane region" description="Helical" evidence="1">
    <location>
        <begin position="106"/>
        <end position="125"/>
    </location>
</feature>
<keyword evidence="1" id="KW-0812">Transmembrane</keyword>
<keyword evidence="1" id="KW-0472">Membrane</keyword>
<accession>A0A318IXQ1</accession>
<name>A0A318IXQ1_9BURK</name>
<organism evidence="2 3">
    <name type="scientific">Undibacterium pigrum</name>
    <dbReference type="NCBI Taxonomy" id="401470"/>
    <lineage>
        <taxon>Bacteria</taxon>
        <taxon>Pseudomonadati</taxon>
        <taxon>Pseudomonadota</taxon>
        <taxon>Betaproteobacteria</taxon>
        <taxon>Burkholderiales</taxon>
        <taxon>Oxalobacteraceae</taxon>
        <taxon>Undibacterium</taxon>
    </lineage>
</organism>
<proteinExistence type="predicted"/>
<gene>
    <name evidence="2" type="ORF">DFR42_10995</name>
</gene>
<dbReference type="RefSeq" id="WP_110257225.1">
    <property type="nucleotide sequence ID" value="NZ_QJKB01000009.1"/>
</dbReference>
<comment type="caution">
    <text evidence="2">The sequence shown here is derived from an EMBL/GenBank/DDBJ whole genome shotgun (WGS) entry which is preliminary data.</text>
</comment>
<feature type="transmembrane region" description="Helical" evidence="1">
    <location>
        <begin position="72"/>
        <end position="94"/>
    </location>
</feature>
<evidence type="ECO:0000313" key="2">
    <source>
        <dbReference type="EMBL" id="PXX39984.1"/>
    </source>
</evidence>
<evidence type="ECO:0000313" key="3">
    <source>
        <dbReference type="Proteomes" id="UP000247792"/>
    </source>
</evidence>
<dbReference type="Proteomes" id="UP000247792">
    <property type="component" value="Unassembled WGS sequence"/>
</dbReference>
<dbReference type="AlphaFoldDB" id="A0A318IXQ1"/>
<sequence length="130" mass="14709">MREKQAKALYFRELFATLGVYCLFVLTSSIYADSVPAGPLRSLLIASPILPALLMVWTIVRQFQRMDEYIRIWSLENLGMAAAFTAAFSLSYGFMEITGFPKLSMFATWSLIMGSWGGISCLRSWKEKSQ</sequence>
<reference evidence="2 3" key="1">
    <citation type="submission" date="2018-05" db="EMBL/GenBank/DDBJ databases">
        <title>Genomic Encyclopedia of Type Strains, Phase IV (KMG-IV): sequencing the most valuable type-strain genomes for metagenomic binning, comparative biology and taxonomic classification.</title>
        <authorList>
            <person name="Goeker M."/>
        </authorList>
    </citation>
    <scope>NUCLEOTIDE SEQUENCE [LARGE SCALE GENOMIC DNA]</scope>
    <source>
        <strain evidence="2 3">DSM 19792</strain>
    </source>
</reference>
<protein>
    <submittedName>
        <fullName evidence="2">Uncharacterized protein</fullName>
    </submittedName>
</protein>
<dbReference type="OrthoDB" id="6107348at2"/>
<evidence type="ECO:0000256" key="1">
    <source>
        <dbReference type="SAM" id="Phobius"/>
    </source>
</evidence>
<dbReference type="EMBL" id="QJKB01000009">
    <property type="protein sequence ID" value="PXX39984.1"/>
    <property type="molecule type" value="Genomic_DNA"/>
</dbReference>